<proteinExistence type="predicted"/>
<dbReference type="AlphaFoldDB" id="A0A9W4X4I8"/>
<dbReference type="Proteomes" id="UP001152749">
    <property type="component" value="Chromosome"/>
</dbReference>
<reference evidence="1" key="1">
    <citation type="submission" date="2022-09" db="EMBL/GenBank/DDBJ databases">
        <authorList>
            <person name="Duchaud E."/>
        </authorList>
    </citation>
    <scope>NUCLEOTIDE SEQUENCE</scope>
    <source>
        <strain evidence="1">TRV642</strain>
    </source>
</reference>
<protein>
    <submittedName>
        <fullName evidence="1">Uncharacterized protein</fullName>
    </submittedName>
</protein>
<accession>A0A9W4X4I8</accession>
<sequence>MRSGGSACEVYFAELDIFQLRKNIAYYKDIFDLIIDKNNNIISSIMKTIHSLDDLKRFHNDAMIFFGAELMLLKEITTKIDDERLGKCSILLISSGQTGAALLQLASQIDCFASESVMLARAFMEKITNFCYAAICDEKEFRAFVLHPIYKKYHNLGATKMEDDLNLIDKNIIIRKEKQEKFKKNAIVQEALNIFSEKKSRLNWTKKTLNQRIDVIQEWGKLMDVFFTINKLEYYSDASEVLHGSMYGCTYSLGIFDDGFDRDIDGELEKKMYKDNTCMLLHLGMLMHETLTLISYSNNIDKEWSHSYKNRGVALNLLFYVLGRKIK</sequence>
<dbReference type="Pfam" id="PF18928">
    <property type="entry name" value="DUF5677"/>
    <property type="match status" value="1"/>
</dbReference>
<evidence type="ECO:0000313" key="1">
    <source>
        <dbReference type="EMBL" id="CAI2768191.1"/>
    </source>
</evidence>
<evidence type="ECO:0000313" key="2">
    <source>
        <dbReference type="Proteomes" id="UP001152749"/>
    </source>
</evidence>
<organism evidence="1 2">
    <name type="scientific">Flavobacterium collinsii</name>
    <dbReference type="NCBI Taxonomy" id="1114861"/>
    <lineage>
        <taxon>Bacteria</taxon>
        <taxon>Pseudomonadati</taxon>
        <taxon>Bacteroidota</taxon>
        <taxon>Flavobacteriia</taxon>
        <taxon>Flavobacteriales</taxon>
        <taxon>Flavobacteriaceae</taxon>
        <taxon>Flavobacterium</taxon>
    </lineage>
</organism>
<dbReference type="KEGG" id="fcs:TRV642_3391"/>
<name>A0A9W4X4I8_9FLAO</name>
<dbReference type="InterPro" id="IPR043733">
    <property type="entry name" value="DUF5677"/>
</dbReference>
<dbReference type="EMBL" id="OX336425">
    <property type="protein sequence ID" value="CAI2768191.1"/>
    <property type="molecule type" value="Genomic_DNA"/>
</dbReference>
<gene>
    <name evidence="1" type="ORF">TRV642_3391</name>
</gene>